<sequence length="188" mass="19495">MSLRRFKKGVIGGEKDGGEAADKGESVENVQGTFNFTMAANGLPLLSGGHGGVGGDADRDGGAGGNGQGPQIAPEEVKFYSHVTGGFGGGGGYGKDLGGTGGVGERPDFMRKLYTGEIGADMSLEDFCAQFNLDDDILDRLGKLKFKTIGALLEVTDVELGREGFGLGERSELKRALKEFAAQRGTGK</sequence>
<dbReference type="AlphaFoldDB" id="A0AAD7DNY4"/>
<evidence type="ECO:0000313" key="3">
    <source>
        <dbReference type="Proteomes" id="UP001215598"/>
    </source>
</evidence>
<feature type="compositionally biased region" description="Basic and acidic residues" evidence="1">
    <location>
        <begin position="13"/>
        <end position="26"/>
    </location>
</feature>
<keyword evidence="3" id="KW-1185">Reference proteome</keyword>
<feature type="region of interest" description="Disordered" evidence="1">
    <location>
        <begin position="1"/>
        <end position="26"/>
    </location>
</feature>
<dbReference type="Proteomes" id="UP001215598">
    <property type="component" value="Unassembled WGS sequence"/>
</dbReference>
<dbReference type="EMBL" id="JARKIB010000680">
    <property type="protein sequence ID" value="KAJ7694718.1"/>
    <property type="molecule type" value="Genomic_DNA"/>
</dbReference>
<accession>A0AAD7DNY4</accession>
<name>A0AAD7DNY4_9AGAR</name>
<proteinExistence type="predicted"/>
<feature type="region of interest" description="Disordered" evidence="1">
    <location>
        <begin position="49"/>
        <end position="72"/>
    </location>
</feature>
<reference evidence="2" key="1">
    <citation type="submission" date="2023-03" db="EMBL/GenBank/DDBJ databases">
        <title>Massive genome expansion in bonnet fungi (Mycena s.s.) driven by repeated elements and novel gene families across ecological guilds.</title>
        <authorList>
            <consortium name="Lawrence Berkeley National Laboratory"/>
            <person name="Harder C.B."/>
            <person name="Miyauchi S."/>
            <person name="Viragh M."/>
            <person name="Kuo A."/>
            <person name="Thoen E."/>
            <person name="Andreopoulos B."/>
            <person name="Lu D."/>
            <person name="Skrede I."/>
            <person name="Drula E."/>
            <person name="Henrissat B."/>
            <person name="Morin E."/>
            <person name="Kohler A."/>
            <person name="Barry K."/>
            <person name="LaButti K."/>
            <person name="Morin E."/>
            <person name="Salamov A."/>
            <person name="Lipzen A."/>
            <person name="Mereny Z."/>
            <person name="Hegedus B."/>
            <person name="Baldrian P."/>
            <person name="Stursova M."/>
            <person name="Weitz H."/>
            <person name="Taylor A."/>
            <person name="Grigoriev I.V."/>
            <person name="Nagy L.G."/>
            <person name="Martin F."/>
            <person name="Kauserud H."/>
        </authorList>
    </citation>
    <scope>NUCLEOTIDE SEQUENCE</scope>
    <source>
        <strain evidence="2">CBHHK182m</strain>
    </source>
</reference>
<organism evidence="2 3">
    <name type="scientific">Mycena metata</name>
    <dbReference type="NCBI Taxonomy" id="1033252"/>
    <lineage>
        <taxon>Eukaryota</taxon>
        <taxon>Fungi</taxon>
        <taxon>Dikarya</taxon>
        <taxon>Basidiomycota</taxon>
        <taxon>Agaricomycotina</taxon>
        <taxon>Agaricomycetes</taxon>
        <taxon>Agaricomycetidae</taxon>
        <taxon>Agaricales</taxon>
        <taxon>Marasmiineae</taxon>
        <taxon>Mycenaceae</taxon>
        <taxon>Mycena</taxon>
    </lineage>
</organism>
<evidence type="ECO:0000313" key="2">
    <source>
        <dbReference type="EMBL" id="KAJ7694718.1"/>
    </source>
</evidence>
<evidence type="ECO:0000256" key="1">
    <source>
        <dbReference type="SAM" id="MobiDB-lite"/>
    </source>
</evidence>
<gene>
    <name evidence="2" type="ORF">B0H16DRAFT_1904250</name>
</gene>
<protein>
    <submittedName>
        <fullName evidence="2">Uncharacterized protein</fullName>
    </submittedName>
</protein>
<comment type="caution">
    <text evidence="2">The sequence shown here is derived from an EMBL/GenBank/DDBJ whole genome shotgun (WGS) entry which is preliminary data.</text>
</comment>